<dbReference type="Proteomes" id="UP001500200">
    <property type="component" value="Unassembled WGS sequence"/>
</dbReference>
<evidence type="ECO:0000313" key="4">
    <source>
        <dbReference type="Proteomes" id="UP001500200"/>
    </source>
</evidence>
<evidence type="ECO:0000256" key="1">
    <source>
        <dbReference type="SAM" id="Coils"/>
    </source>
</evidence>
<dbReference type="EMBL" id="BAABKK010000041">
    <property type="protein sequence ID" value="GAA4655622.1"/>
    <property type="molecule type" value="Genomic_DNA"/>
</dbReference>
<name>A0ABP8V9C2_9MICC</name>
<dbReference type="RefSeq" id="WP_345453814.1">
    <property type="nucleotide sequence ID" value="NZ_BAABKK010000041.1"/>
</dbReference>
<comment type="caution">
    <text evidence="3">The sequence shown here is derived from an EMBL/GenBank/DDBJ whole genome shotgun (WGS) entry which is preliminary data.</text>
</comment>
<feature type="compositionally biased region" description="Polar residues" evidence="2">
    <location>
        <begin position="149"/>
        <end position="165"/>
    </location>
</feature>
<organism evidence="3 4">
    <name type="scientific">Arthrobacter gyeryongensis</name>
    <dbReference type="NCBI Taxonomy" id="1650592"/>
    <lineage>
        <taxon>Bacteria</taxon>
        <taxon>Bacillati</taxon>
        <taxon>Actinomycetota</taxon>
        <taxon>Actinomycetes</taxon>
        <taxon>Micrococcales</taxon>
        <taxon>Micrococcaceae</taxon>
        <taxon>Arthrobacter</taxon>
    </lineage>
</organism>
<keyword evidence="1" id="KW-0175">Coiled coil</keyword>
<reference evidence="4" key="1">
    <citation type="journal article" date="2019" name="Int. J. Syst. Evol. Microbiol.">
        <title>The Global Catalogue of Microorganisms (GCM) 10K type strain sequencing project: providing services to taxonomists for standard genome sequencing and annotation.</title>
        <authorList>
            <consortium name="The Broad Institute Genomics Platform"/>
            <consortium name="The Broad Institute Genome Sequencing Center for Infectious Disease"/>
            <person name="Wu L."/>
            <person name="Ma J."/>
        </authorList>
    </citation>
    <scope>NUCLEOTIDE SEQUENCE [LARGE SCALE GENOMIC DNA]</scope>
    <source>
        <strain evidence="4">JCM 18514</strain>
    </source>
</reference>
<feature type="coiled-coil region" evidence="1">
    <location>
        <begin position="83"/>
        <end position="115"/>
    </location>
</feature>
<evidence type="ECO:0008006" key="5">
    <source>
        <dbReference type="Google" id="ProtNLM"/>
    </source>
</evidence>
<feature type="compositionally biased region" description="Basic and acidic residues" evidence="2">
    <location>
        <begin position="137"/>
        <end position="148"/>
    </location>
</feature>
<keyword evidence="4" id="KW-1185">Reference proteome</keyword>
<sequence length="183" mass="19332">MTAPVLGLAEAAKACGVSQSTLRRKRPELLELGAAQGPKGWSIPITALIALGLMDRTTVGTPESPAGRPSTADVAALMEPPAKSSMEALVEALKADLAEAEKRAAVAEAVAAERERIIAAQAQALRMLEAPKPNEGYTKEAAIERPTEETSSLFRASSDRQSGQNAHAKRPWLSRLLGEIRNG</sequence>
<gene>
    <name evidence="3" type="ORF">GCM10023346_48590</name>
</gene>
<protein>
    <recommendedName>
        <fullName evidence="5">DNA-binding protein</fullName>
    </recommendedName>
</protein>
<accession>A0ABP8V9C2</accession>
<proteinExistence type="predicted"/>
<feature type="region of interest" description="Disordered" evidence="2">
    <location>
        <begin position="130"/>
        <end position="183"/>
    </location>
</feature>
<evidence type="ECO:0000256" key="2">
    <source>
        <dbReference type="SAM" id="MobiDB-lite"/>
    </source>
</evidence>
<evidence type="ECO:0000313" key="3">
    <source>
        <dbReference type="EMBL" id="GAA4655622.1"/>
    </source>
</evidence>